<organism evidence="1">
    <name type="scientific">marine sediment metagenome</name>
    <dbReference type="NCBI Taxonomy" id="412755"/>
    <lineage>
        <taxon>unclassified sequences</taxon>
        <taxon>metagenomes</taxon>
        <taxon>ecological metagenomes</taxon>
    </lineage>
</organism>
<dbReference type="AlphaFoldDB" id="A0A0F9AP12"/>
<accession>A0A0F9AP12</accession>
<proteinExistence type="predicted"/>
<name>A0A0F9AP12_9ZZZZ</name>
<gene>
    <name evidence="1" type="ORF">LCGC14_2626980</name>
</gene>
<dbReference type="EMBL" id="LAZR01044965">
    <property type="protein sequence ID" value="KKL01504.1"/>
    <property type="molecule type" value="Genomic_DNA"/>
</dbReference>
<feature type="non-terminal residue" evidence="1">
    <location>
        <position position="98"/>
    </location>
</feature>
<reference evidence="1" key="1">
    <citation type="journal article" date="2015" name="Nature">
        <title>Complex archaea that bridge the gap between prokaryotes and eukaryotes.</title>
        <authorList>
            <person name="Spang A."/>
            <person name="Saw J.H."/>
            <person name="Jorgensen S.L."/>
            <person name="Zaremba-Niedzwiedzka K."/>
            <person name="Martijn J."/>
            <person name="Lind A.E."/>
            <person name="van Eijk R."/>
            <person name="Schleper C."/>
            <person name="Guy L."/>
            <person name="Ettema T.J."/>
        </authorList>
    </citation>
    <scope>NUCLEOTIDE SEQUENCE</scope>
</reference>
<sequence>MSSNLISIWNATFDVGMSSIVIPDGCRDLIVKTVGNEKPDWFVSPLFDQSKLVQIEDNSTYSGFRLSPGAELREGEILSYIKRKKLHADEVKEIIDDF</sequence>
<protein>
    <submittedName>
        <fullName evidence="1">Uncharacterized protein</fullName>
    </submittedName>
</protein>
<evidence type="ECO:0000313" key="1">
    <source>
        <dbReference type="EMBL" id="KKL01504.1"/>
    </source>
</evidence>
<comment type="caution">
    <text evidence="1">The sequence shown here is derived from an EMBL/GenBank/DDBJ whole genome shotgun (WGS) entry which is preliminary data.</text>
</comment>